<keyword evidence="4 7" id="KW-0378">Hydrolase</keyword>
<evidence type="ECO:0000256" key="5">
    <source>
        <dbReference type="ARBA" id="ARBA00022833"/>
    </source>
</evidence>
<feature type="binding site" evidence="7">
    <location>
        <position position="223"/>
    </location>
    <ligand>
        <name>Zn(2+)</name>
        <dbReference type="ChEBI" id="CHEBI:29105"/>
        <label>3</label>
    </ligand>
</feature>
<evidence type="ECO:0000256" key="2">
    <source>
        <dbReference type="ARBA" id="ARBA00022723"/>
    </source>
</evidence>
<keyword evidence="2 7" id="KW-0479">Metal-binding</keyword>
<sequence length="276" mass="31170">MILLGSHVPFKAPDYLVGSCQEAIYENANTMMIYLGAPQNVRRVDPEKYNLAKYEAKYANIIAKENIVVHAPYIVNPSNPDKAAFAVDFLVQEIQRMNYAGFKYLVLHPGAAVGHPIEEALDTLVDTLKEIIDRTENVVICLETMSGKGSEVGTNFEQLAHVLQWVDSDRVQICLDTCHVWDAGYDIQEYGEFKEELKKWDLLRRIKVIHLNDSKNEVASHKDRHANIGQGTIGLKTLQNFVFDPDFENIPIILETPVPESGPIYKEEIAMLLNKA</sequence>
<feature type="binding site" evidence="7">
    <location>
        <position position="176"/>
    </location>
    <ligand>
        <name>Zn(2+)</name>
        <dbReference type="ChEBI" id="CHEBI:29105"/>
        <label>2</label>
    </ligand>
</feature>
<dbReference type="RefSeq" id="WP_305937936.1">
    <property type="nucleotide sequence ID" value="NZ_CP132191.1"/>
</dbReference>
<organism evidence="9 10">
    <name type="scientific">Mycoplasma seminis</name>
    <dbReference type="NCBI Taxonomy" id="512749"/>
    <lineage>
        <taxon>Bacteria</taxon>
        <taxon>Bacillati</taxon>
        <taxon>Mycoplasmatota</taxon>
        <taxon>Mollicutes</taxon>
        <taxon>Mycoplasmataceae</taxon>
        <taxon>Mycoplasma</taxon>
    </lineage>
</organism>
<evidence type="ECO:0000259" key="8">
    <source>
        <dbReference type="Pfam" id="PF01261"/>
    </source>
</evidence>
<dbReference type="SMART" id="SM00518">
    <property type="entry name" value="AP2Ec"/>
    <property type="match status" value="1"/>
</dbReference>
<dbReference type="NCBIfam" id="TIGR00587">
    <property type="entry name" value="nfo"/>
    <property type="match status" value="1"/>
</dbReference>
<dbReference type="EC" id="3.1.21.2" evidence="7"/>
<dbReference type="InterPro" id="IPR018246">
    <property type="entry name" value="AP_endonuc_F2_Zn_BS"/>
</dbReference>
<dbReference type="EMBL" id="CP132191">
    <property type="protein sequence ID" value="WLP85504.1"/>
    <property type="molecule type" value="Genomic_DNA"/>
</dbReference>
<evidence type="ECO:0000313" key="10">
    <source>
        <dbReference type="Proteomes" id="UP001237011"/>
    </source>
</evidence>
<dbReference type="InterPro" id="IPR001719">
    <property type="entry name" value="AP_endonuc_2"/>
</dbReference>
<keyword evidence="7" id="KW-0255">Endonuclease</keyword>
<evidence type="ECO:0000256" key="3">
    <source>
        <dbReference type="ARBA" id="ARBA00022763"/>
    </source>
</evidence>
<evidence type="ECO:0000256" key="6">
    <source>
        <dbReference type="ARBA" id="ARBA00023204"/>
    </source>
</evidence>
<evidence type="ECO:0000313" key="9">
    <source>
        <dbReference type="EMBL" id="WLP85504.1"/>
    </source>
</evidence>
<dbReference type="Pfam" id="PF01261">
    <property type="entry name" value="AP_endonuc_2"/>
    <property type="match status" value="1"/>
</dbReference>
<comment type="cofactor">
    <cofactor evidence="7">
        <name>Zn(2+)</name>
        <dbReference type="ChEBI" id="CHEBI:29105"/>
    </cofactor>
    <text evidence="7">Binds 3 Zn(2+) ions.</text>
</comment>
<accession>A0ABY9HAA2</accession>
<feature type="binding site" evidence="7">
    <location>
        <position position="70"/>
    </location>
    <ligand>
        <name>Zn(2+)</name>
        <dbReference type="ChEBI" id="CHEBI:29105"/>
        <label>1</label>
    </ligand>
</feature>
<keyword evidence="3 7" id="KW-0227">DNA damage</keyword>
<evidence type="ECO:0000256" key="7">
    <source>
        <dbReference type="HAMAP-Rule" id="MF_00152"/>
    </source>
</evidence>
<feature type="binding site" evidence="7">
    <location>
        <position position="225"/>
    </location>
    <ligand>
        <name>Zn(2+)</name>
        <dbReference type="ChEBI" id="CHEBI:29105"/>
        <label>3</label>
    </ligand>
</feature>
<feature type="binding site" evidence="7">
    <location>
        <position position="143"/>
    </location>
    <ligand>
        <name>Zn(2+)</name>
        <dbReference type="ChEBI" id="CHEBI:29105"/>
        <label>2</label>
    </ligand>
</feature>
<dbReference type="InterPro" id="IPR013022">
    <property type="entry name" value="Xyl_isomerase-like_TIM-brl"/>
</dbReference>
<dbReference type="NCBIfam" id="NF002196">
    <property type="entry name" value="PRK01060.1-1"/>
    <property type="match status" value="1"/>
</dbReference>
<dbReference type="PANTHER" id="PTHR21445">
    <property type="entry name" value="ENDONUCLEASE IV ENDODEOXYRIBONUCLEASE IV"/>
    <property type="match status" value="1"/>
</dbReference>
<name>A0ABY9HAA2_9MOLU</name>
<dbReference type="Proteomes" id="UP001237011">
    <property type="component" value="Chromosome"/>
</dbReference>
<dbReference type="PROSITE" id="PS51432">
    <property type="entry name" value="AP_NUCLEASE_F2_4"/>
    <property type="match status" value="1"/>
</dbReference>
<feature type="binding site" evidence="7">
    <location>
        <position position="255"/>
    </location>
    <ligand>
        <name>Zn(2+)</name>
        <dbReference type="ChEBI" id="CHEBI:29105"/>
        <label>2</label>
    </ligand>
</feature>
<comment type="catalytic activity">
    <reaction evidence="7">
        <text>Endonucleolytic cleavage to 5'-phosphooligonucleotide end-products.</text>
        <dbReference type="EC" id="3.1.21.2"/>
    </reaction>
</comment>
<comment type="function">
    <text evidence="7">Endonuclease IV plays a role in DNA repair. It cleaves phosphodiester bonds at apurinic or apyrimidinic (AP) sites, generating a 3'-hydroxyl group and a 5'-terminal sugar phosphate.</text>
</comment>
<keyword evidence="7" id="KW-0540">Nuclease</keyword>
<feature type="binding site" evidence="7">
    <location>
        <position position="143"/>
    </location>
    <ligand>
        <name>Zn(2+)</name>
        <dbReference type="ChEBI" id="CHEBI:29105"/>
        <label>1</label>
    </ligand>
</feature>
<feature type="binding site" evidence="7">
    <location>
        <position position="108"/>
    </location>
    <ligand>
        <name>Zn(2+)</name>
        <dbReference type="ChEBI" id="CHEBI:29105"/>
        <label>1</label>
    </ligand>
</feature>
<gene>
    <name evidence="7" type="primary">nfo</name>
    <name evidence="9" type="ORF">Q8852_04265</name>
</gene>
<feature type="binding site" evidence="7">
    <location>
        <position position="179"/>
    </location>
    <ligand>
        <name>Zn(2+)</name>
        <dbReference type="ChEBI" id="CHEBI:29105"/>
        <label>3</label>
    </ligand>
</feature>
<dbReference type="CDD" id="cd00019">
    <property type="entry name" value="AP2Ec"/>
    <property type="match status" value="1"/>
</dbReference>
<dbReference type="SUPFAM" id="SSF51658">
    <property type="entry name" value="Xylose isomerase-like"/>
    <property type="match status" value="1"/>
</dbReference>
<keyword evidence="6 7" id="KW-0234">DNA repair</keyword>
<evidence type="ECO:0000256" key="4">
    <source>
        <dbReference type="ARBA" id="ARBA00022801"/>
    </source>
</evidence>
<reference evidence="9" key="1">
    <citation type="submission" date="2023-08" db="EMBL/GenBank/DDBJ databases">
        <title>Complete genome sequence of Mycoplasma seminis 2200.</title>
        <authorList>
            <person name="Spergser J."/>
        </authorList>
    </citation>
    <scope>NUCLEOTIDE SEQUENCE [LARGE SCALE GENOMIC DNA]</scope>
    <source>
        <strain evidence="9">2200</strain>
    </source>
</reference>
<keyword evidence="5 7" id="KW-0862">Zinc</keyword>
<dbReference type="HAMAP" id="MF_00152">
    <property type="entry name" value="Nfo"/>
    <property type="match status" value="1"/>
</dbReference>
<feature type="domain" description="Xylose isomerase-like TIM barrel" evidence="8">
    <location>
        <begin position="29"/>
        <end position="273"/>
    </location>
</feature>
<proteinExistence type="inferred from homology"/>
<dbReference type="PROSITE" id="PS00731">
    <property type="entry name" value="AP_NUCLEASE_F2_3"/>
    <property type="match status" value="1"/>
</dbReference>
<dbReference type="InterPro" id="IPR036237">
    <property type="entry name" value="Xyl_isomerase-like_sf"/>
</dbReference>
<protein>
    <recommendedName>
        <fullName evidence="7">Probable endonuclease 4</fullName>
        <ecNumber evidence="7">3.1.21.2</ecNumber>
    </recommendedName>
    <alternativeName>
        <fullName evidence="7">Endodeoxyribonuclease IV</fullName>
    </alternativeName>
    <alternativeName>
        <fullName evidence="7">Endonuclease IV</fullName>
    </alternativeName>
</protein>
<evidence type="ECO:0000256" key="1">
    <source>
        <dbReference type="ARBA" id="ARBA00005340"/>
    </source>
</evidence>
<feature type="binding site" evidence="7">
    <location>
        <position position="210"/>
    </location>
    <ligand>
        <name>Zn(2+)</name>
        <dbReference type="ChEBI" id="CHEBI:29105"/>
        <label>2</label>
    </ligand>
</feature>
<comment type="similarity">
    <text evidence="1 7">Belongs to the AP endonuclease 2 family.</text>
</comment>
<dbReference type="Gene3D" id="3.20.20.150">
    <property type="entry name" value="Divalent-metal-dependent TIM barrel enzymes"/>
    <property type="match status" value="1"/>
</dbReference>
<keyword evidence="10" id="KW-1185">Reference proteome</keyword>
<dbReference type="GO" id="GO:0008833">
    <property type="term" value="F:deoxyribonuclease IV (phage-T4-induced) activity"/>
    <property type="evidence" value="ECO:0007669"/>
    <property type="project" value="UniProtKB-EC"/>
</dbReference>
<dbReference type="PANTHER" id="PTHR21445:SF0">
    <property type="entry name" value="APURINIC-APYRIMIDINIC ENDONUCLEASE"/>
    <property type="match status" value="1"/>
</dbReference>